<organism evidence="2">
    <name type="scientific">Oryza glumipatula</name>
    <dbReference type="NCBI Taxonomy" id="40148"/>
    <lineage>
        <taxon>Eukaryota</taxon>
        <taxon>Viridiplantae</taxon>
        <taxon>Streptophyta</taxon>
        <taxon>Embryophyta</taxon>
        <taxon>Tracheophyta</taxon>
        <taxon>Spermatophyta</taxon>
        <taxon>Magnoliopsida</taxon>
        <taxon>Liliopsida</taxon>
        <taxon>Poales</taxon>
        <taxon>Poaceae</taxon>
        <taxon>BOP clade</taxon>
        <taxon>Oryzoideae</taxon>
        <taxon>Oryzeae</taxon>
        <taxon>Oryzinae</taxon>
        <taxon>Oryza</taxon>
    </lineage>
</organism>
<keyword evidence="3" id="KW-1185">Reference proteome</keyword>
<dbReference type="Proteomes" id="UP000026961">
    <property type="component" value="Chromosome 7"/>
</dbReference>
<evidence type="ECO:0000313" key="2">
    <source>
        <dbReference type="EnsemblPlants" id="OGLUM07G08770.1"/>
    </source>
</evidence>
<name>A0A0E0AHY5_9ORYZ</name>
<evidence type="ECO:0008006" key="4">
    <source>
        <dbReference type="Google" id="ProtNLM"/>
    </source>
</evidence>
<evidence type="ECO:0000313" key="3">
    <source>
        <dbReference type="Proteomes" id="UP000026961"/>
    </source>
</evidence>
<feature type="region of interest" description="Disordered" evidence="1">
    <location>
        <begin position="72"/>
        <end position="95"/>
    </location>
</feature>
<dbReference type="EnsemblPlants" id="OGLUM07G08770.1">
    <property type="protein sequence ID" value="OGLUM07G08770.1"/>
    <property type="gene ID" value="OGLUM07G08770"/>
</dbReference>
<sequence length="95" mass="10085">MEGREREKGRQCSDGETASTAAAKRVPERRAPGEVGGWPRERGSWPERKVEELLFGYKESGCGGCYGVGKKGETGKMGSPEGGKADGARKLGGKL</sequence>
<accession>A0A0E0AHY5</accession>
<protein>
    <recommendedName>
        <fullName evidence="4">DUF834 domain-containing protein</fullName>
    </recommendedName>
</protein>
<dbReference type="AlphaFoldDB" id="A0A0E0AHY5"/>
<feature type="compositionally biased region" description="Basic and acidic residues" evidence="1">
    <location>
        <begin position="1"/>
        <end position="13"/>
    </location>
</feature>
<reference evidence="2" key="1">
    <citation type="submission" date="2015-04" db="UniProtKB">
        <authorList>
            <consortium name="EnsemblPlants"/>
        </authorList>
    </citation>
    <scope>IDENTIFICATION</scope>
</reference>
<reference evidence="2" key="2">
    <citation type="submission" date="2018-05" db="EMBL/GenBank/DDBJ databases">
        <title>OgluRS3 (Oryza glumaepatula Reference Sequence Version 3).</title>
        <authorList>
            <person name="Zhang J."/>
            <person name="Kudrna D."/>
            <person name="Lee S."/>
            <person name="Talag J."/>
            <person name="Welchert J."/>
            <person name="Wing R.A."/>
        </authorList>
    </citation>
    <scope>NUCLEOTIDE SEQUENCE [LARGE SCALE GENOMIC DNA]</scope>
</reference>
<proteinExistence type="predicted"/>
<feature type="region of interest" description="Disordered" evidence="1">
    <location>
        <begin position="1"/>
        <end position="44"/>
    </location>
</feature>
<dbReference type="Gramene" id="OGLUM07G08770.1">
    <property type="protein sequence ID" value="OGLUM07G08770.1"/>
    <property type="gene ID" value="OGLUM07G08770"/>
</dbReference>
<dbReference type="HOGENOM" id="CLU_2376285_0_0_1"/>
<evidence type="ECO:0000256" key="1">
    <source>
        <dbReference type="SAM" id="MobiDB-lite"/>
    </source>
</evidence>